<dbReference type="GO" id="GO:0001731">
    <property type="term" value="P:formation of translation preinitiation complex"/>
    <property type="evidence" value="ECO:0007669"/>
    <property type="project" value="TreeGrafter"/>
</dbReference>
<dbReference type="EMBL" id="CP045871">
    <property type="protein sequence ID" value="QGG79457.1"/>
    <property type="molecule type" value="Genomic_DNA"/>
</dbReference>
<name>A0A5Q2QBU2_9GAMM</name>
<comment type="similarity">
    <text evidence="1">Belongs to the SUI1 family.</text>
</comment>
<evidence type="ECO:0000313" key="5">
    <source>
        <dbReference type="EMBL" id="QGG79457.1"/>
    </source>
</evidence>
<dbReference type="InterPro" id="IPR036877">
    <property type="entry name" value="SUI1_dom_sf"/>
</dbReference>
<gene>
    <name evidence="5" type="ORF">GH975_02285</name>
</gene>
<dbReference type="RefSeq" id="WP_153712961.1">
    <property type="nucleotide sequence ID" value="NZ_CP045871.1"/>
</dbReference>
<dbReference type="GO" id="GO:0003743">
    <property type="term" value="F:translation initiation factor activity"/>
    <property type="evidence" value="ECO:0007669"/>
    <property type="project" value="InterPro"/>
</dbReference>
<dbReference type="Gene3D" id="3.30.780.10">
    <property type="entry name" value="SUI1-like domain"/>
    <property type="match status" value="1"/>
</dbReference>
<keyword evidence="3" id="KW-0648">Protein biosynthesis</keyword>
<evidence type="ECO:0000313" key="6">
    <source>
        <dbReference type="Proteomes" id="UP000388235"/>
    </source>
</evidence>
<keyword evidence="2" id="KW-0810">Translation regulation</keyword>
<accession>A0A5Q2QBU2</accession>
<dbReference type="InterPro" id="IPR050318">
    <property type="entry name" value="DENR/SUI1_TIF"/>
</dbReference>
<dbReference type="Proteomes" id="UP000388235">
    <property type="component" value="Chromosome"/>
</dbReference>
<dbReference type="KEGG" id="llp:GH975_02285"/>
<evidence type="ECO:0000256" key="1">
    <source>
        <dbReference type="ARBA" id="ARBA00005422"/>
    </source>
</evidence>
<proteinExistence type="inferred from homology"/>
<evidence type="ECO:0000256" key="2">
    <source>
        <dbReference type="ARBA" id="ARBA00022845"/>
    </source>
</evidence>
<dbReference type="CDD" id="cd11567">
    <property type="entry name" value="YciH_like"/>
    <property type="match status" value="1"/>
</dbReference>
<dbReference type="OrthoDB" id="9792915at2"/>
<keyword evidence="6" id="KW-1185">Reference proteome</keyword>
<dbReference type="PROSITE" id="PS50296">
    <property type="entry name" value="SUI1"/>
    <property type="match status" value="1"/>
</dbReference>
<dbReference type="GO" id="GO:0006417">
    <property type="term" value="P:regulation of translation"/>
    <property type="evidence" value="ECO:0007669"/>
    <property type="project" value="UniProtKB-KW"/>
</dbReference>
<reference evidence="5 6" key="1">
    <citation type="submission" date="2019-11" db="EMBL/GenBank/DDBJ databases">
        <authorList>
            <person name="Khan S.A."/>
            <person name="Jeon C.O."/>
            <person name="Chun B.H."/>
        </authorList>
    </citation>
    <scope>NUCLEOTIDE SEQUENCE [LARGE SCALE GENOMIC DNA]</scope>
    <source>
        <strain evidence="5 6">IMCC 1097</strain>
    </source>
</reference>
<dbReference type="GO" id="GO:0002188">
    <property type="term" value="P:translation reinitiation"/>
    <property type="evidence" value="ECO:0007669"/>
    <property type="project" value="TreeGrafter"/>
</dbReference>
<dbReference type="PANTHER" id="PTHR12789:SF0">
    <property type="entry name" value="DENSITY-REGULATED PROTEIN"/>
    <property type="match status" value="1"/>
</dbReference>
<evidence type="ECO:0000256" key="3">
    <source>
        <dbReference type="ARBA" id="ARBA00022917"/>
    </source>
</evidence>
<dbReference type="GO" id="GO:0003729">
    <property type="term" value="F:mRNA binding"/>
    <property type="evidence" value="ECO:0007669"/>
    <property type="project" value="TreeGrafter"/>
</dbReference>
<organism evidence="5 6">
    <name type="scientific">Litorivicinus lipolyticus</name>
    <dbReference type="NCBI Taxonomy" id="418701"/>
    <lineage>
        <taxon>Bacteria</taxon>
        <taxon>Pseudomonadati</taxon>
        <taxon>Pseudomonadota</taxon>
        <taxon>Gammaproteobacteria</taxon>
        <taxon>Oceanospirillales</taxon>
        <taxon>Litorivicinaceae</taxon>
        <taxon>Litorivicinus</taxon>
    </lineage>
</organism>
<feature type="domain" description="SUI1" evidence="4">
    <location>
        <begin position="40"/>
        <end position="100"/>
    </location>
</feature>
<evidence type="ECO:0000259" key="4">
    <source>
        <dbReference type="PROSITE" id="PS50296"/>
    </source>
</evidence>
<dbReference type="Pfam" id="PF01253">
    <property type="entry name" value="SUI1"/>
    <property type="match status" value="1"/>
</dbReference>
<dbReference type="InterPro" id="IPR001950">
    <property type="entry name" value="SUI1"/>
</dbReference>
<dbReference type="PANTHER" id="PTHR12789">
    <property type="entry name" value="DENSITY-REGULATED PROTEIN HOMOLOG"/>
    <property type="match status" value="1"/>
</dbReference>
<sequence length="108" mass="11142">MARDRTLVFSTETGRIAETPDADPDAILGDGKVRVRLEKKGRGGKSVTTVTGLAMNADDIKSLGKALKKSVGVGGAVKDGIIEIQGDQVVKVLAALEAKGLNPKRSGG</sequence>
<dbReference type="InterPro" id="IPR005872">
    <property type="entry name" value="SUI1_arc_bac"/>
</dbReference>
<dbReference type="AlphaFoldDB" id="A0A5Q2QBU2"/>
<dbReference type="PIRSF" id="PIRSF037511">
    <property type="entry name" value="Transl_init_SUI1_pro"/>
    <property type="match status" value="1"/>
</dbReference>
<dbReference type="SUPFAM" id="SSF55159">
    <property type="entry name" value="eIF1-like"/>
    <property type="match status" value="1"/>
</dbReference>
<protein>
    <recommendedName>
        <fullName evidence="4">SUI1 domain-containing protein</fullName>
    </recommendedName>
</protein>